<dbReference type="Proteomes" id="UP000001304">
    <property type="component" value="Chromosome"/>
</dbReference>
<name>E0SQH2_IGNAA</name>
<dbReference type="EMBL" id="CP002098">
    <property type="protein sequence ID" value="ADM28228.1"/>
    <property type="molecule type" value="Genomic_DNA"/>
</dbReference>
<dbReference type="InterPro" id="IPR007842">
    <property type="entry name" value="HEPN_dom"/>
</dbReference>
<dbReference type="Gene3D" id="1.20.120.330">
    <property type="entry name" value="Nucleotidyltransferases domain 2"/>
    <property type="match status" value="1"/>
</dbReference>
<sequence>MNVLPYVEDLADLGSVALLGQNIVELLLKALMLTRGGALPRSRGGYIQRFGELYLFPGEVNREIVSKLYRGLDLRNRTRYDLNYILSEADAYEVLQLYRELRDTARMVLDKESTMD</sequence>
<evidence type="ECO:0000313" key="3">
    <source>
        <dbReference type="Proteomes" id="UP000001304"/>
    </source>
</evidence>
<accession>E0SQH2</accession>
<keyword evidence="3" id="KW-1185">Reference proteome</keyword>
<dbReference type="KEGG" id="iag:Igag_1425"/>
<dbReference type="Pfam" id="PF05168">
    <property type="entry name" value="HEPN"/>
    <property type="match status" value="1"/>
</dbReference>
<dbReference type="HOGENOM" id="CLU_2091276_0_0_2"/>
<protein>
    <recommendedName>
        <fullName evidence="1">HEPN domain-containing protein</fullName>
    </recommendedName>
</protein>
<reference evidence="2 3" key="1">
    <citation type="journal article" date="2010" name="Stand. Genomic Sci.">
        <title>Complete genome sequence of Ignisphaera aggregans type strain (AQ1.S1).</title>
        <authorList>
            <person name="Goker M."/>
            <person name="Held B."/>
            <person name="Lapidus A."/>
            <person name="Nolan M."/>
            <person name="Spring S."/>
            <person name="Yasawong M."/>
            <person name="Lucas S."/>
            <person name="Glavina Del Rio T."/>
            <person name="Tice H."/>
            <person name="Cheng J.F."/>
            <person name="Goodwin L."/>
            <person name="Tapia R."/>
            <person name="Pitluck S."/>
            <person name="Liolios K."/>
            <person name="Ivanova N."/>
            <person name="Mavromatis K."/>
            <person name="Mikhailova N."/>
            <person name="Pati A."/>
            <person name="Chen A."/>
            <person name="Palaniappan K."/>
            <person name="Brambilla E."/>
            <person name="Land M."/>
            <person name="Hauser L."/>
            <person name="Chang Y.J."/>
            <person name="Jeffries C.D."/>
            <person name="Brettin T."/>
            <person name="Detter J.C."/>
            <person name="Han C."/>
            <person name="Rohde M."/>
            <person name="Sikorski J."/>
            <person name="Woyke T."/>
            <person name="Bristow J."/>
            <person name="Eisen J.A."/>
            <person name="Markowitz V."/>
            <person name="Hugenholtz P."/>
            <person name="Kyrpides N.C."/>
            <person name="Klenk H.P."/>
        </authorList>
    </citation>
    <scope>NUCLEOTIDE SEQUENCE [LARGE SCALE GENOMIC DNA]</scope>
    <source>
        <strain evidence="3">DSM 17230 / JCM 13409 / AQ1.S1</strain>
    </source>
</reference>
<feature type="domain" description="HEPN" evidence="1">
    <location>
        <begin position="16"/>
        <end position="105"/>
    </location>
</feature>
<evidence type="ECO:0000313" key="2">
    <source>
        <dbReference type="EMBL" id="ADM28228.1"/>
    </source>
</evidence>
<gene>
    <name evidence="2" type="ordered locus">Igag_1425</name>
</gene>
<dbReference type="AlphaFoldDB" id="E0SQH2"/>
<dbReference type="BioCyc" id="IAGG583356:GHAH-1415-MONOMER"/>
<organism evidence="2 3">
    <name type="scientific">Ignisphaera aggregans (strain DSM 17230 / JCM 13409 / AQ1.S1)</name>
    <dbReference type="NCBI Taxonomy" id="583356"/>
    <lineage>
        <taxon>Archaea</taxon>
        <taxon>Thermoproteota</taxon>
        <taxon>Thermoprotei</taxon>
        <taxon>Desulfurococcales</taxon>
        <taxon>Desulfurococcaceae</taxon>
        <taxon>Ignisphaera</taxon>
    </lineage>
</organism>
<dbReference type="STRING" id="583356.Igag_1425"/>
<evidence type="ECO:0000259" key="1">
    <source>
        <dbReference type="Pfam" id="PF05168"/>
    </source>
</evidence>
<proteinExistence type="predicted"/>